<protein>
    <submittedName>
        <fullName evidence="1">Uncharacterized protein</fullName>
    </submittedName>
</protein>
<proteinExistence type="predicted"/>
<sequence>MIRVTSQDHKNEDVVAHVLLHQLLYLKQRMKNTGPSSICRRLREERPPVSGGRPNDARALIMPRVPSSLHPKDSYSISGNSLILFRPLLFNQLTKGRIDHKTHHEFNTQPVHVFPKTKIILNVTRELPERATHQEFKSRCMEF</sequence>
<keyword evidence="2" id="KW-1185">Reference proteome</keyword>
<dbReference type="EMBL" id="JAOYFB010000037">
    <property type="protein sequence ID" value="KAK4021986.1"/>
    <property type="molecule type" value="Genomic_DNA"/>
</dbReference>
<comment type="caution">
    <text evidence="1">The sequence shown here is derived from an EMBL/GenBank/DDBJ whole genome shotgun (WGS) entry which is preliminary data.</text>
</comment>
<name>A0ABR0AA24_9CRUS</name>
<evidence type="ECO:0000313" key="2">
    <source>
        <dbReference type="Proteomes" id="UP001234178"/>
    </source>
</evidence>
<dbReference type="Proteomes" id="UP001234178">
    <property type="component" value="Unassembled WGS sequence"/>
</dbReference>
<reference evidence="1 2" key="1">
    <citation type="journal article" date="2023" name="Nucleic Acids Res.">
        <title>The hologenome of Daphnia magna reveals possible DNA methylation and microbiome-mediated evolution of the host genome.</title>
        <authorList>
            <person name="Chaturvedi A."/>
            <person name="Li X."/>
            <person name="Dhandapani V."/>
            <person name="Marshall H."/>
            <person name="Kissane S."/>
            <person name="Cuenca-Cambronero M."/>
            <person name="Asole G."/>
            <person name="Calvet F."/>
            <person name="Ruiz-Romero M."/>
            <person name="Marangio P."/>
            <person name="Guigo R."/>
            <person name="Rago D."/>
            <person name="Mirbahai L."/>
            <person name="Eastwood N."/>
            <person name="Colbourne J.K."/>
            <person name="Zhou J."/>
            <person name="Mallon E."/>
            <person name="Orsini L."/>
        </authorList>
    </citation>
    <scope>NUCLEOTIDE SEQUENCE [LARGE SCALE GENOMIC DNA]</scope>
    <source>
        <strain evidence="1">LRV0_1</strain>
    </source>
</reference>
<accession>A0ABR0AA24</accession>
<organism evidence="1 2">
    <name type="scientific">Daphnia magna</name>
    <dbReference type="NCBI Taxonomy" id="35525"/>
    <lineage>
        <taxon>Eukaryota</taxon>
        <taxon>Metazoa</taxon>
        <taxon>Ecdysozoa</taxon>
        <taxon>Arthropoda</taxon>
        <taxon>Crustacea</taxon>
        <taxon>Branchiopoda</taxon>
        <taxon>Diplostraca</taxon>
        <taxon>Cladocera</taxon>
        <taxon>Anomopoda</taxon>
        <taxon>Daphniidae</taxon>
        <taxon>Daphnia</taxon>
    </lineage>
</organism>
<gene>
    <name evidence="1" type="ORF">OUZ56_007473</name>
</gene>
<evidence type="ECO:0000313" key="1">
    <source>
        <dbReference type="EMBL" id="KAK4021986.1"/>
    </source>
</evidence>